<sequence length="227" mass="25823">MSRFTFEQRCRPQGIVRVTEAVGFLKAMQNGLGFTELRDEGGNIAELTESHLNALIASKLVGQQFPTIGGEVHLWGERGGLSARLEFRTGVGQGEKFPEYFVASLDSGMELPSVQFLEESIKNVKPYEAFVSEAENEDFWNSYDREFSVAGKFEKPALIRWFHYFDEKVVKALGGFDHCLQAPVWDARRFNQGVILQLTERPTEMTKATGREIQRRVMDFFSLENLP</sequence>
<proteinExistence type="predicted"/>
<reference evidence="1 2" key="1">
    <citation type="submission" date="2019-10" db="EMBL/GenBank/DDBJ databases">
        <title>Extracellular Electron Transfer in a Candidatus Methanoperedens spp. Enrichment Culture.</title>
        <authorList>
            <person name="Berger S."/>
            <person name="Rangel Shaw D."/>
            <person name="Berben T."/>
            <person name="In 'T Zandt M."/>
            <person name="Frank J."/>
            <person name="Reimann J."/>
            <person name="Jetten M.S.M."/>
            <person name="Welte C.U."/>
        </authorList>
    </citation>
    <scope>NUCLEOTIDE SEQUENCE [LARGE SCALE GENOMIC DNA]</scope>
    <source>
        <strain evidence="1">SB12</strain>
    </source>
</reference>
<dbReference type="AlphaFoldDB" id="A0A833GXX7"/>
<name>A0A833GXX7_9LEPT</name>
<evidence type="ECO:0000313" key="1">
    <source>
        <dbReference type="EMBL" id="KAB2929276.1"/>
    </source>
</evidence>
<comment type="caution">
    <text evidence="1">The sequence shown here is derived from an EMBL/GenBank/DDBJ whole genome shotgun (WGS) entry which is preliminary data.</text>
</comment>
<protein>
    <submittedName>
        <fullName evidence="1">Uncharacterized protein</fullName>
    </submittedName>
</protein>
<gene>
    <name evidence="1" type="ORF">F9K24_20450</name>
</gene>
<organism evidence="1 2">
    <name type="scientific">Leptonema illini</name>
    <dbReference type="NCBI Taxonomy" id="183"/>
    <lineage>
        <taxon>Bacteria</taxon>
        <taxon>Pseudomonadati</taxon>
        <taxon>Spirochaetota</taxon>
        <taxon>Spirochaetia</taxon>
        <taxon>Leptospirales</taxon>
        <taxon>Leptospiraceae</taxon>
        <taxon>Leptonema</taxon>
    </lineage>
</organism>
<accession>A0A833GXX7</accession>
<dbReference type="EMBL" id="WBUI01000034">
    <property type="protein sequence ID" value="KAB2929276.1"/>
    <property type="molecule type" value="Genomic_DNA"/>
</dbReference>
<dbReference type="Proteomes" id="UP000460298">
    <property type="component" value="Unassembled WGS sequence"/>
</dbReference>
<evidence type="ECO:0000313" key="2">
    <source>
        <dbReference type="Proteomes" id="UP000460298"/>
    </source>
</evidence>